<accession>A0ABV9U3H3</accession>
<organism evidence="1 2">
    <name type="scientific">Actinomadura gamaensis</name>
    <dbReference type="NCBI Taxonomy" id="1763541"/>
    <lineage>
        <taxon>Bacteria</taxon>
        <taxon>Bacillati</taxon>
        <taxon>Actinomycetota</taxon>
        <taxon>Actinomycetes</taxon>
        <taxon>Streptosporangiales</taxon>
        <taxon>Thermomonosporaceae</taxon>
        <taxon>Actinomadura</taxon>
    </lineage>
</organism>
<evidence type="ECO:0000313" key="1">
    <source>
        <dbReference type="EMBL" id="MFC4910902.1"/>
    </source>
</evidence>
<gene>
    <name evidence="1" type="ORF">ACFPCY_26565</name>
</gene>
<proteinExistence type="predicted"/>
<dbReference type="Proteomes" id="UP001595872">
    <property type="component" value="Unassembled WGS sequence"/>
</dbReference>
<dbReference type="EMBL" id="JBHSIT010000008">
    <property type="protein sequence ID" value="MFC4910902.1"/>
    <property type="molecule type" value="Genomic_DNA"/>
</dbReference>
<protein>
    <submittedName>
        <fullName evidence="1">Uncharacterized protein</fullName>
    </submittedName>
</protein>
<reference evidence="2" key="1">
    <citation type="journal article" date="2019" name="Int. J. Syst. Evol. Microbiol.">
        <title>The Global Catalogue of Microorganisms (GCM) 10K type strain sequencing project: providing services to taxonomists for standard genome sequencing and annotation.</title>
        <authorList>
            <consortium name="The Broad Institute Genomics Platform"/>
            <consortium name="The Broad Institute Genome Sequencing Center for Infectious Disease"/>
            <person name="Wu L."/>
            <person name="Ma J."/>
        </authorList>
    </citation>
    <scope>NUCLEOTIDE SEQUENCE [LARGE SCALE GENOMIC DNA]</scope>
    <source>
        <strain evidence="2">KLKA75</strain>
    </source>
</reference>
<sequence>MTAVQLVTVAGRTYKVQNGRPWLDWKDKRMLTHPEGGCLLCCTNRTQVRPGAVPVHPGQACPQCGPAWRGARPDLCRFCGRTAHFTEAGRPVHKTCLEAAITAAWRQQQTPHQDAA</sequence>
<keyword evidence="2" id="KW-1185">Reference proteome</keyword>
<name>A0ABV9U3H3_9ACTN</name>
<dbReference type="RefSeq" id="WP_378259555.1">
    <property type="nucleotide sequence ID" value="NZ_JBHSIT010000008.1"/>
</dbReference>
<evidence type="ECO:0000313" key="2">
    <source>
        <dbReference type="Proteomes" id="UP001595872"/>
    </source>
</evidence>
<comment type="caution">
    <text evidence="1">The sequence shown here is derived from an EMBL/GenBank/DDBJ whole genome shotgun (WGS) entry which is preliminary data.</text>
</comment>